<proteinExistence type="inferred from homology"/>
<evidence type="ECO:0000256" key="5">
    <source>
        <dbReference type="ARBA" id="ARBA00022833"/>
    </source>
</evidence>
<dbReference type="InterPro" id="IPR000834">
    <property type="entry name" value="Peptidase_M14"/>
</dbReference>
<evidence type="ECO:0000259" key="8">
    <source>
        <dbReference type="PROSITE" id="PS52035"/>
    </source>
</evidence>
<dbReference type="GO" id="GO:0006508">
    <property type="term" value="P:proteolysis"/>
    <property type="evidence" value="ECO:0007669"/>
    <property type="project" value="UniProtKB-KW"/>
</dbReference>
<feature type="active site" description="Proton donor/acceptor" evidence="7">
    <location>
        <position position="239"/>
    </location>
</feature>
<accession>A0A9D1ZX66</accession>
<comment type="cofactor">
    <cofactor evidence="1">
        <name>Zn(2+)</name>
        <dbReference type="ChEBI" id="CHEBI:29105"/>
    </cofactor>
</comment>
<protein>
    <recommendedName>
        <fullName evidence="8">Peptidase M14 domain-containing protein</fullName>
    </recommendedName>
</protein>
<keyword evidence="3" id="KW-0645">Protease</keyword>
<organism evidence="9 10">
    <name type="scientific">Candidatus Borkfalkia excrementigallinarum</name>
    <dbReference type="NCBI Taxonomy" id="2838506"/>
    <lineage>
        <taxon>Bacteria</taxon>
        <taxon>Bacillati</taxon>
        <taxon>Bacillota</taxon>
        <taxon>Clostridia</taxon>
        <taxon>Christensenellales</taxon>
        <taxon>Christensenellaceae</taxon>
        <taxon>Candidatus Borkfalkia</taxon>
    </lineage>
</organism>
<dbReference type="Pfam" id="PF00246">
    <property type="entry name" value="Peptidase_M14"/>
    <property type="match status" value="1"/>
</dbReference>
<comment type="similarity">
    <text evidence="2 7">Belongs to the peptidase M14 family.</text>
</comment>
<comment type="caution">
    <text evidence="9">The sequence shown here is derived from an EMBL/GenBank/DDBJ whole genome shotgun (WGS) entry which is preliminary data.</text>
</comment>
<dbReference type="Gene3D" id="3.40.630.10">
    <property type="entry name" value="Zn peptidases"/>
    <property type="match status" value="1"/>
</dbReference>
<evidence type="ECO:0000256" key="1">
    <source>
        <dbReference type="ARBA" id="ARBA00001947"/>
    </source>
</evidence>
<dbReference type="AlphaFoldDB" id="A0A9D1ZX66"/>
<feature type="domain" description="Peptidase M14" evidence="8">
    <location>
        <begin position="1"/>
        <end position="264"/>
    </location>
</feature>
<dbReference type="GO" id="GO:0004181">
    <property type="term" value="F:metallocarboxypeptidase activity"/>
    <property type="evidence" value="ECO:0007669"/>
    <property type="project" value="InterPro"/>
</dbReference>
<keyword evidence="4" id="KW-0378">Hydrolase</keyword>
<evidence type="ECO:0000256" key="7">
    <source>
        <dbReference type="PROSITE-ProRule" id="PRU01379"/>
    </source>
</evidence>
<name>A0A9D1ZX66_9FIRM</name>
<keyword evidence="6" id="KW-0482">Metalloprotease</keyword>
<dbReference type="PANTHER" id="PTHR11705:SF143">
    <property type="entry name" value="SLL0236 PROTEIN"/>
    <property type="match status" value="1"/>
</dbReference>
<reference evidence="9" key="2">
    <citation type="submission" date="2021-04" db="EMBL/GenBank/DDBJ databases">
        <authorList>
            <person name="Gilroy R."/>
        </authorList>
    </citation>
    <scope>NUCLEOTIDE SEQUENCE</scope>
    <source>
        <strain evidence="9">1345</strain>
    </source>
</reference>
<keyword evidence="5" id="KW-0862">Zinc</keyword>
<dbReference type="PANTHER" id="PTHR11705">
    <property type="entry name" value="PROTEASE FAMILY M14 CARBOXYPEPTIDASE A,B"/>
    <property type="match status" value="1"/>
</dbReference>
<gene>
    <name evidence="9" type="ORF">H9729_07310</name>
</gene>
<dbReference type="SMART" id="SM00631">
    <property type="entry name" value="Zn_pept"/>
    <property type="match status" value="1"/>
</dbReference>
<sequence length="279" mass="30398">MDAVDIVYRFYGRYRGEKRTIGSSACGMPIAALFVGEGEPRILLQYAIHAREWVTSLLALDHIARGVPFGTAAFVPLANPDGAALALRGERFLQTLPECRADFLRRINGGPDFSLWKANANAVDLNVNFDAEWGKGVCNVRAPAAENYIGAQPFSEPETRALRDFTRAFRPAATVSFHTKGQEIYWEFGQKGAARSRDKKMAETLAAAAGYRAKLVRGSCGGYKDWCIRALGIPAFTIEAGSDALSHPLGEDRLPQLIAECGGVPALVSEMVWKINSDS</sequence>
<evidence type="ECO:0000256" key="6">
    <source>
        <dbReference type="ARBA" id="ARBA00023049"/>
    </source>
</evidence>
<dbReference type="PROSITE" id="PS52035">
    <property type="entry name" value="PEPTIDASE_M14"/>
    <property type="match status" value="1"/>
</dbReference>
<dbReference type="GO" id="GO:0005615">
    <property type="term" value="C:extracellular space"/>
    <property type="evidence" value="ECO:0007669"/>
    <property type="project" value="TreeGrafter"/>
</dbReference>
<evidence type="ECO:0000256" key="4">
    <source>
        <dbReference type="ARBA" id="ARBA00022801"/>
    </source>
</evidence>
<dbReference type="EMBL" id="DXCQ01000066">
    <property type="protein sequence ID" value="HIY97480.1"/>
    <property type="molecule type" value="Genomic_DNA"/>
</dbReference>
<evidence type="ECO:0000313" key="10">
    <source>
        <dbReference type="Proteomes" id="UP000886750"/>
    </source>
</evidence>
<evidence type="ECO:0000256" key="3">
    <source>
        <dbReference type="ARBA" id="ARBA00022670"/>
    </source>
</evidence>
<dbReference type="GO" id="GO:0008270">
    <property type="term" value="F:zinc ion binding"/>
    <property type="evidence" value="ECO:0007669"/>
    <property type="project" value="InterPro"/>
</dbReference>
<dbReference type="SUPFAM" id="SSF53187">
    <property type="entry name" value="Zn-dependent exopeptidases"/>
    <property type="match status" value="1"/>
</dbReference>
<dbReference type="Proteomes" id="UP000886750">
    <property type="component" value="Unassembled WGS sequence"/>
</dbReference>
<evidence type="ECO:0000256" key="2">
    <source>
        <dbReference type="ARBA" id="ARBA00005988"/>
    </source>
</evidence>
<reference evidence="9" key="1">
    <citation type="journal article" date="2021" name="PeerJ">
        <title>Extensive microbial diversity within the chicken gut microbiome revealed by metagenomics and culture.</title>
        <authorList>
            <person name="Gilroy R."/>
            <person name="Ravi A."/>
            <person name="Getino M."/>
            <person name="Pursley I."/>
            <person name="Horton D.L."/>
            <person name="Alikhan N.F."/>
            <person name="Baker D."/>
            <person name="Gharbi K."/>
            <person name="Hall N."/>
            <person name="Watson M."/>
            <person name="Adriaenssens E.M."/>
            <person name="Foster-Nyarko E."/>
            <person name="Jarju S."/>
            <person name="Secka A."/>
            <person name="Antonio M."/>
            <person name="Oren A."/>
            <person name="Chaudhuri R.R."/>
            <person name="La Ragione R."/>
            <person name="Hildebrand F."/>
            <person name="Pallen M.J."/>
        </authorList>
    </citation>
    <scope>NUCLEOTIDE SEQUENCE</scope>
    <source>
        <strain evidence="9">1345</strain>
    </source>
</reference>
<evidence type="ECO:0000313" key="9">
    <source>
        <dbReference type="EMBL" id="HIY97480.1"/>
    </source>
</evidence>